<keyword evidence="2" id="KW-1185">Reference proteome</keyword>
<gene>
    <name evidence="1" type="ORF">GCM10009798_24250</name>
</gene>
<proteinExistence type="predicted"/>
<dbReference type="Proteomes" id="UP001500571">
    <property type="component" value="Unassembled WGS sequence"/>
</dbReference>
<evidence type="ECO:0000313" key="2">
    <source>
        <dbReference type="Proteomes" id="UP001500571"/>
    </source>
</evidence>
<dbReference type="RefSeq" id="WP_344045105.1">
    <property type="nucleotide sequence ID" value="NZ_BAAAPB010000002.1"/>
</dbReference>
<evidence type="ECO:0000313" key="1">
    <source>
        <dbReference type="EMBL" id="GAA1963388.1"/>
    </source>
</evidence>
<comment type="caution">
    <text evidence="1">The sequence shown here is derived from an EMBL/GenBank/DDBJ whole genome shotgun (WGS) entry which is preliminary data.</text>
</comment>
<dbReference type="EMBL" id="BAAAPB010000002">
    <property type="protein sequence ID" value="GAA1963388.1"/>
    <property type="molecule type" value="Genomic_DNA"/>
</dbReference>
<reference evidence="1 2" key="1">
    <citation type="journal article" date="2019" name="Int. J. Syst. Evol. Microbiol.">
        <title>The Global Catalogue of Microorganisms (GCM) 10K type strain sequencing project: providing services to taxonomists for standard genome sequencing and annotation.</title>
        <authorList>
            <consortium name="The Broad Institute Genomics Platform"/>
            <consortium name="The Broad Institute Genome Sequencing Center for Infectious Disease"/>
            <person name="Wu L."/>
            <person name="Ma J."/>
        </authorList>
    </citation>
    <scope>NUCLEOTIDE SEQUENCE [LARGE SCALE GENOMIC DNA]</scope>
    <source>
        <strain evidence="1 2">JCM 15309</strain>
    </source>
</reference>
<sequence>MAVQDEPRFRELAAAFVEECRRRGVRLDQAAAEGVLTSQLSLYSSRAHVSEVEVLARYFDDGWPRRFAALFVRCDGGSGRRTVEPDRAFGLDNACSLLTALALAVELAVASGGHADRDECDLAIASAAVCVAEFGVAVRSRCSPDVVLPGAAVRFAREVLDVAAERAAAGTWQRCWCSEPLHEHDDLRAVVEQLQVDLLLLH</sequence>
<name>A0ABN2R4T5_9ACTN</name>
<protein>
    <submittedName>
        <fullName evidence="1">Uncharacterized protein</fullName>
    </submittedName>
</protein>
<organism evidence="1 2">
    <name type="scientific">Nocardioides panacihumi</name>
    <dbReference type="NCBI Taxonomy" id="400774"/>
    <lineage>
        <taxon>Bacteria</taxon>
        <taxon>Bacillati</taxon>
        <taxon>Actinomycetota</taxon>
        <taxon>Actinomycetes</taxon>
        <taxon>Propionibacteriales</taxon>
        <taxon>Nocardioidaceae</taxon>
        <taxon>Nocardioides</taxon>
    </lineage>
</organism>
<accession>A0ABN2R4T5</accession>